<keyword evidence="2 12" id="KW-1003">Cell membrane</keyword>
<evidence type="ECO:0000256" key="3">
    <source>
        <dbReference type="ARBA" id="ARBA00022519"/>
    </source>
</evidence>
<evidence type="ECO:0000256" key="9">
    <source>
        <dbReference type="ARBA" id="ARBA00023303"/>
    </source>
</evidence>
<dbReference type="Pfam" id="PF02537">
    <property type="entry name" value="CRCB"/>
    <property type="match status" value="1"/>
</dbReference>
<evidence type="ECO:0000256" key="11">
    <source>
        <dbReference type="ARBA" id="ARBA00035585"/>
    </source>
</evidence>
<evidence type="ECO:0000256" key="5">
    <source>
        <dbReference type="ARBA" id="ARBA00022989"/>
    </source>
</evidence>
<dbReference type="EMBL" id="CP141769">
    <property type="protein sequence ID" value="WRS37980.1"/>
    <property type="molecule type" value="Genomic_DNA"/>
</dbReference>
<dbReference type="Proteomes" id="UP001334732">
    <property type="component" value="Chromosome"/>
</dbReference>
<evidence type="ECO:0000256" key="8">
    <source>
        <dbReference type="ARBA" id="ARBA00023136"/>
    </source>
</evidence>
<comment type="catalytic activity">
    <reaction evidence="11">
        <text>fluoride(in) = fluoride(out)</text>
        <dbReference type="Rhea" id="RHEA:76159"/>
        <dbReference type="ChEBI" id="CHEBI:17051"/>
    </reaction>
    <physiologicalReaction direction="left-to-right" evidence="11">
        <dbReference type="Rhea" id="RHEA:76160"/>
    </physiologicalReaction>
</comment>
<dbReference type="NCBIfam" id="NF010792">
    <property type="entry name" value="PRK14196.1"/>
    <property type="match status" value="1"/>
</dbReference>
<keyword evidence="4 12" id="KW-0812">Transmembrane</keyword>
<evidence type="ECO:0000256" key="2">
    <source>
        <dbReference type="ARBA" id="ARBA00022475"/>
    </source>
</evidence>
<feature type="transmembrane region" description="Helical" evidence="12">
    <location>
        <begin position="30"/>
        <end position="54"/>
    </location>
</feature>
<dbReference type="NCBIfam" id="TIGR00494">
    <property type="entry name" value="crcB"/>
    <property type="match status" value="1"/>
</dbReference>
<evidence type="ECO:0000256" key="6">
    <source>
        <dbReference type="ARBA" id="ARBA00023053"/>
    </source>
</evidence>
<dbReference type="PANTHER" id="PTHR28259">
    <property type="entry name" value="FLUORIDE EXPORT PROTEIN 1-RELATED"/>
    <property type="match status" value="1"/>
</dbReference>
<feature type="transmembrane region" description="Helical" evidence="12">
    <location>
        <begin position="66"/>
        <end position="87"/>
    </location>
</feature>
<name>A0ABZ1CF29_9PROT</name>
<accession>A0ABZ1CF29</accession>
<keyword evidence="14" id="KW-1185">Reference proteome</keyword>
<sequence>MIAFLAIGLGAAIGAWLRWGLGLWLNPAFPAMPLGTLAANLIGGYVIGVSIAWFGEHPGLPPEARLFLITGLLGGLTTFSTFSAEVVTTLMRGLWLTGGLIALTHMAGSFLATGLGFYTMRFFK</sequence>
<evidence type="ECO:0000256" key="1">
    <source>
        <dbReference type="ARBA" id="ARBA00004651"/>
    </source>
</evidence>
<protein>
    <recommendedName>
        <fullName evidence="12">Fluoride-specific ion channel FluC</fullName>
    </recommendedName>
</protein>
<evidence type="ECO:0000256" key="4">
    <source>
        <dbReference type="ARBA" id="ARBA00022692"/>
    </source>
</evidence>
<dbReference type="InterPro" id="IPR003691">
    <property type="entry name" value="FluC"/>
</dbReference>
<dbReference type="RefSeq" id="WP_324778594.1">
    <property type="nucleotide sequence ID" value="NZ_CP141769.1"/>
</dbReference>
<keyword evidence="12" id="KW-0813">Transport</keyword>
<gene>
    <name evidence="12 13" type="primary">crcB</name>
    <name evidence="12" type="synonym">fluC</name>
    <name evidence="13" type="ORF">VA613_08080</name>
</gene>
<keyword evidence="8 12" id="KW-0472">Membrane</keyword>
<dbReference type="PANTHER" id="PTHR28259:SF1">
    <property type="entry name" value="FLUORIDE EXPORT PROTEIN 1-RELATED"/>
    <property type="match status" value="1"/>
</dbReference>
<feature type="transmembrane region" description="Helical" evidence="12">
    <location>
        <begin position="93"/>
        <end position="118"/>
    </location>
</feature>
<evidence type="ECO:0000256" key="12">
    <source>
        <dbReference type="HAMAP-Rule" id="MF_00454"/>
    </source>
</evidence>
<evidence type="ECO:0000313" key="14">
    <source>
        <dbReference type="Proteomes" id="UP001334732"/>
    </source>
</evidence>
<keyword evidence="7 12" id="KW-0406">Ion transport</keyword>
<keyword evidence="12" id="KW-0479">Metal-binding</keyword>
<evidence type="ECO:0000256" key="10">
    <source>
        <dbReference type="ARBA" id="ARBA00035120"/>
    </source>
</evidence>
<feature type="binding site" evidence="12">
    <location>
        <position position="77"/>
    </location>
    <ligand>
        <name>Na(+)</name>
        <dbReference type="ChEBI" id="CHEBI:29101"/>
        <note>structural</note>
    </ligand>
</feature>
<reference evidence="13 14" key="1">
    <citation type="submission" date="2023-12" db="EMBL/GenBank/DDBJ databases">
        <title>Thiobacillus sedimentum sp. nov., a chemolithoautotrophic sulfur-oxidizing bacterium isolated from freshwater sediment.</title>
        <authorList>
            <person name="Luo J."/>
            <person name="Dai C."/>
        </authorList>
    </citation>
    <scope>NUCLEOTIDE SEQUENCE [LARGE SCALE GENOMIC DNA]</scope>
    <source>
        <strain evidence="13 14">SCUT-2</strain>
    </source>
</reference>
<comment type="similarity">
    <text evidence="10 12">Belongs to the fluoride channel Fluc/FEX (TC 1.A.43) family.</text>
</comment>
<comment type="function">
    <text evidence="12">Fluoride-specific ion channel. Important for reducing fluoride concentration in the cell, thus reducing its toxicity.</text>
</comment>
<keyword evidence="6 12" id="KW-0915">Sodium</keyword>
<organism evidence="13 14">
    <name type="scientific">Thiobacillus sedimenti</name>
    <dbReference type="NCBI Taxonomy" id="3110231"/>
    <lineage>
        <taxon>Bacteria</taxon>
        <taxon>Pseudomonadati</taxon>
        <taxon>Pseudomonadota</taxon>
        <taxon>Betaproteobacteria</taxon>
        <taxon>Nitrosomonadales</taxon>
        <taxon>Thiobacillaceae</taxon>
        <taxon>Thiobacillus</taxon>
    </lineage>
</organism>
<keyword evidence="3" id="KW-0997">Cell inner membrane</keyword>
<keyword evidence="5 12" id="KW-1133">Transmembrane helix</keyword>
<evidence type="ECO:0000256" key="7">
    <source>
        <dbReference type="ARBA" id="ARBA00023065"/>
    </source>
</evidence>
<proteinExistence type="inferred from homology"/>
<keyword evidence="9 12" id="KW-0407">Ion channel</keyword>
<evidence type="ECO:0000313" key="13">
    <source>
        <dbReference type="EMBL" id="WRS37980.1"/>
    </source>
</evidence>
<dbReference type="HAMAP" id="MF_00454">
    <property type="entry name" value="FluC"/>
    <property type="match status" value="1"/>
</dbReference>
<feature type="binding site" evidence="12">
    <location>
        <position position="74"/>
    </location>
    <ligand>
        <name>Na(+)</name>
        <dbReference type="ChEBI" id="CHEBI:29101"/>
        <note>structural</note>
    </ligand>
</feature>
<comment type="subcellular location">
    <subcellularLocation>
        <location evidence="1 12">Cell membrane</location>
        <topology evidence="1 12">Multi-pass membrane protein</topology>
    </subcellularLocation>
</comment>
<comment type="activity regulation">
    <text evidence="12">Na(+) is not transported, but it plays an essential structural role and its presence is essential for fluoride channel function.</text>
</comment>